<dbReference type="InterPro" id="IPR003085">
    <property type="entry name" value="AcuC"/>
</dbReference>
<dbReference type="Proteomes" id="UP000009881">
    <property type="component" value="Unassembled WGS sequence"/>
</dbReference>
<dbReference type="InterPro" id="IPR023696">
    <property type="entry name" value="Ureohydrolase_dom_sf"/>
</dbReference>
<protein>
    <recommendedName>
        <fullName evidence="3">Acetoin utilization protein AcuC</fullName>
    </recommendedName>
</protein>
<gene>
    <name evidence="6" type="ORF">C882_0091</name>
</gene>
<feature type="domain" description="Histone deacetylase" evidence="5">
    <location>
        <begin position="29"/>
        <end position="314"/>
    </location>
</feature>
<comment type="similarity">
    <text evidence="2">Belongs to the histone deacetylase family.</text>
</comment>
<dbReference type="GO" id="GO:0040029">
    <property type="term" value="P:epigenetic regulation of gene expression"/>
    <property type="evidence" value="ECO:0007669"/>
    <property type="project" value="TreeGrafter"/>
</dbReference>
<accession>K9GVL3</accession>
<dbReference type="AlphaFoldDB" id="K9GVL3"/>
<dbReference type="PANTHER" id="PTHR10625:SF10">
    <property type="entry name" value="HISTONE DEACETYLASE HDAC1"/>
    <property type="match status" value="1"/>
</dbReference>
<dbReference type="Gene3D" id="3.40.800.20">
    <property type="entry name" value="Histone deacetylase domain"/>
    <property type="match status" value="1"/>
</dbReference>
<dbReference type="InterPro" id="IPR000286">
    <property type="entry name" value="HDACs"/>
</dbReference>
<dbReference type="CDD" id="cd09994">
    <property type="entry name" value="HDAC_AcuC_like"/>
    <property type="match status" value="1"/>
</dbReference>
<dbReference type="EMBL" id="ANHY01000010">
    <property type="protein sequence ID" value="EKV30010.1"/>
    <property type="molecule type" value="Genomic_DNA"/>
</dbReference>
<organism evidence="6 7">
    <name type="scientific">Caenispirillum salinarum AK4</name>
    <dbReference type="NCBI Taxonomy" id="1238182"/>
    <lineage>
        <taxon>Bacteria</taxon>
        <taxon>Pseudomonadati</taxon>
        <taxon>Pseudomonadota</taxon>
        <taxon>Alphaproteobacteria</taxon>
        <taxon>Rhodospirillales</taxon>
        <taxon>Novispirillaceae</taxon>
        <taxon>Caenispirillum</taxon>
    </lineage>
</organism>
<dbReference type="STRING" id="1238182.C882_0091"/>
<dbReference type="PATRIC" id="fig|1238182.3.peg.2307"/>
<evidence type="ECO:0000256" key="3">
    <source>
        <dbReference type="ARBA" id="ARBA00020218"/>
    </source>
</evidence>
<name>K9GVL3_9PROT</name>
<dbReference type="UniPathway" id="UPA00040"/>
<dbReference type="RefSeq" id="WP_009540751.1">
    <property type="nucleotide sequence ID" value="NZ_ANHY01000010.1"/>
</dbReference>
<reference evidence="6 7" key="1">
    <citation type="journal article" date="2013" name="Genome Announc.">
        <title>Draft Genome Sequence of an Alphaproteobacterium, Caenispirillum salinarum AK4(T), Isolated from a Solar Saltern.</title>
        <authorList>
            <person name="Khatri I."/>
            <person name="Singh A."/>
            <person name="Korpole S."/>
            <person name="Pinnaka A.K."/>
            <person name="Subramanian S."/>
        </authorList>
    </citation>
    <scope>NUCLEOTIDE SEQUENCE [LARGE SCALE GENOMIC DNA]</scope>
    <source>
        <strain evidence="6 7">AK4</strain>
    </source>
</reference>
<dbReference type="Pfam" id="PF00850">
    <property type="entry name" value="Hist_deacetyl"/>
    <property type="match status" value="1"/>
</dbReference>
<evidence type="ECO:0000256" key="2">
    <source>
        <dbReference type="ARBA" id="ARBA00005947"/>
    </source>
</evidence>
<dbReference type="SUPFAM" id="SSF52768">
    <property type="entry name" value="Arginase/deacetylase"/>
    <property type="match status" value="1"/>
</dbReference>
<evidence type="ECO:0000313" key="6">
    <source>
        <dbReference type="EMBL" id="EKV30010.1"/>
    </source>
</evidence>
<comment type="caution">
    <text evidence="6">The sequence shown here is derived from an EMBL/GenBank/DDBJ whole genome shotgun (WGS) entry which is preliminary data.</text>
</comment>
<dbReference type="InterPro" id="IPR023801">
    <property type="entry name" value="His_deacetylse_dom"/>
</dbReference>
<dbReference type="PRINTS" id="PR01270">
    <property type="entry name" value="HDASUPER"/>
</dbReference>
<keyword evidence="4" id="KW-0006">Acetoin catabolism</keyword>
<dbReference type="GO" id="GO:0004407">
    <property type="term" value="F:histone deacetylase activity"/>
    <property type="evidence" value="ECO:0007669"/>
    <property type="project" value="TreeGrafter"/>
</dbReference>
<comment type="pathway">
    <text evidence="1">Ketone degradation; acetoin degradation.</text>
</comment>
<evidence type="ECO:0000256" key="4">
    <source>
        <dbReference type="ARBA" id="ARBA00022627"/>
    </source>
</evidence>
<dbReference type="InterPro" id="IPR037138">
    <property type="entry name" value="His_deacetylse_dom_sf"/>
</dbReference>
<keyword evidence="7" id="KW-1185">Reference proteome</keyword>
<evidence type="ECO:0000256" key="1">
    <source>
        <dbReference type="ARBA" id="ARBA00005101"/>
    </source>
</evidence>
<evidence type="ECO:0000313" key="7">
    <source>
        <dbReference type="Proteomes" id="UP000009881"/>
    </source>
</evidence>
<dbReference type="eggNOG" id="COG0123">
    <property type="taxonomic scope" value="Bacteria"/>
</dbReference>
<proteinExistence type="inferred from homology"/>
<dbReference type="PANTHER" id="PTHR10625">
    <property type="entry name" value="HISTONE DEACETYLASE HDAC1-RELATED"/>
    <property type="match status" value="1"/>
</dbReference>
<sequence>MMTHTDAMPRPPLLIANEIYRKSRYGTTHPLSIPRVSTVVDLCRALDWLPDAQYVDSPMATPEQLARFHDPAYVAALKRAEEDQDAPADVKARHNIGINNNPIYTEVFRRPATACGGSILAADLVKDGGIVHHPPGGTHHGRPDRASGFCYFNDPVLGLLRLLDLGVAPVLYVDLDAHHGDGVQDAFHDDDRVFTISIHEANRWPRTGPVEDRAGGAARNLPVPRGFNDSELDYLIEHAVVPLAERLMPAAIMIQCGCDGLEDDPQARLSLSNRGYWQAVSVLKGLAPRVIVLGGGGYNPWAVARCWSGVWATLNGRPIPEVLPAPAESLLRELWWAHRRGRNPPEHWFTTLADAPKTGAVREEVRSVARAVLDAPDRARRWAAE</sequence>
<evidence type="ECO:0000259" key="5">
    <source>
        <dbReference type="Pfam" id="PF00850"/>
    </source>
</evidence>
<dbReference type="GO" id="GO:0045150">
    <property type="term" value="P:acetoin catabolic process"/>
    <property type="evidence" value="ECO:0007669"/>
    <property type="project" value="UniProtKB-UniPathway"/>
</dbReference>